<dbReference type="InterPro" id="IPR041466">
    <property type="entry name" value="Dynein_AAA5_ext"/>
</dbReference>
<dbReference type="Proteomes" id="UP000762676">
    <property type="component" value="Unassembled WGS sequence"/>
</dbReference>
<dbReference type="FunFam" id="1.20.58.1120:FF:000005">
    <property type="entry name" value="Dynein, axonemal, heavy chain 12"/>
    <property type="match status" value="1"/>
</dbReference>
<dbReference type="GO" id="GO:0030286">
    <property type="term" value="C:dynein complex"/>
    <property type="evidence" value="ECO:0007669"/>
    <property type="project" value="UniProtKB-KW"/>
</dbReference>
<name>A0AAV4HY97_9GAST</name>
<reference evidence="16 17" key="1">
    <citation type="journal article" date="2021" name="Elife">
        <title>Chloroplast acquisition without the gene transfer in kleptoplastic sea slugs, Plakobranchus ocellatus.</title>
        <authorList>
            <person name="Maeda T."/>
            <person name="Takahashi S."/>
            <person name="Yoshida T."/>
            <person name="Shimamura S."/>
            <person name="Takaki Y."/>
            <person name="Nagai Y."/>
            <person name="Toyoda A."/>
            <person name="Suzuki Y."/>
            <person name="Arimoto A."/>
            <person name="Ishii H."/>
            <person name="Satoh N."/>
            <person name="Nishiyama T."/>
            <person name="Hasebe M."/>
            <person name="Maruyama T."/>
            <person name="Minagawa J."/>
            <person name="Obokata J."/>
            <person name="Shigenobu S."/>
        </authorList>
    </citation>
    <scope>NUCLEOTIDE SEQUENCE [LARGE SCALE GENOMIC DNA]</scope>
</reference>
<feature type="domain" description="Dynein heavy chain AAA 5 extension" evidence="15">
    <location>
        <begin position="840"/>
        <end position="976"/>
    </location>
</feature>
<dbReference type="Pfam" id="PF12774">
    <property type="entry name" value="AAA_6"/>
    <property type="match status" value="1"/>
</dbReference>
<keyword evidence="17" id="KW-1185">Reference proteome</keyword>
<accession>A0AAV4HY97</accession>
<dbReference type="GO" id="GO:0051959">
    <property type="term" value="F:dynein light intermediate chain binding"/>
    <property type="evidence" value="ECO:0007669"/>
    <property type="project" value="InterPro"/>
</dbReference>
<evidence type="ECO:0000259" key="15">
    <source>
        <dbReference type="Pfam" id="PF17852"/>
    </source>
</evidence>
<dbReference type="InterPro" id="IPR027417">
    <property type="entry name" value="P-loop_NTPase"/>
</dbReference>
<evidence type="ECO:0000313" key="17">
    <source>
        <dbReference type="Proteomes" id="UP000762676"/>
    </source>
</evidence>
<evidence type="ECO:0000256" key="9">
    <source>
        <dbReference type="ARBA" id="ARBA00023175"/>
    </source>
</evidence>
<dbReference type="InterPro" id="IPR043157">
    <property type="entry name" value="Dynein_AAA1S"/>
</dbReference>
<keyword evidence="4" id="KW-0547">Nucleotide-binding</keyword>
<dbReference type="FunFam" id="1.10.472.130:FF:000005">
    <property type="entry name" value="Dynein axonemal heavy chain 7"/>
    <property type="match status" value="1"/>
</dbReference>
<dbReference type="FunFam" id="1.20.140.100:FF:000004">
    <property type="entry name" value="Dynein axonemal heavy chain 6"/>
    <property type="match status" value="1"/>
</dbReference>
<evidence type="ECO:0000256" key="6">
    <source>
        <dbReference type="ARBA" id="ARBA00023017"/>
    </source>
</evidence>
<keyword evidence="11" id="KW-0966">Cell projection</keyword>
<evidence type="ECO:0000256" key="1">
    <source>
        <dbReference type="ARBA" id="ARBA00004430"/>
    </source>
</evidence>
<evidence type="ECO:0000256" key="7">
    <source>
        <dbReference type="ARBA" id="ARBA00023054"/>
    </source>
</evidence>
<dbReference type="InterPro" id="IPR035699">
    <property type="entry name" value="AAA_6"/>
</dbReference>
<keyword evidence="10" id="KW-0206">Cytoskeleton</keyword>
<feature type="coiled-coil region" evidence="12">
    <location>
        <begin position="49"/>
        <end position="76"/>
    </location>
</feature>
<evidence type="ECO:0000256" key="8">
    <source>
        <dbReference type="ARBA" id="ARBA00023069"/>
    </source>
</evidence>
<comment type="caution">
    <text evidence="16">The sequence shown here is derived from an EMBL/GenBank/DDBJ whole genome shotgun (WGS) entry which is preliminary data.</text>
</comment>
<dbReference type="Pfam" id="PF08393">
    <property type="entry name" value="DHC_N2"/>
    <property type="match status" value="1"/>
</dbReference>
<protein>
    <submittedName>
        <fullName evidence="16">Dynein heavy chain 12, axonemal-like</fullName>
    </submittedName>
</protein>
<dbReference type="Gene3D" id="1.10.472.130">
    <property type="match status" value="1"/>
</dbReference>
<evidence type="ECO:0000256" key="2">
    <source>
        <dbReference type="ARBA" id="ARBA00022490"/>
    </source>
</evidence>
<dbReference type="GO" id="GO:0007018">
    <property type="term" value="P:microtubule-based movement"/>
    <property type="evidence" value="ECO:0007669"/>
    <property type="project" value="InterPro"/>
</dbReference>
<feature type="domain" description="Dynein heavy chain hydrolytic ATP-binding dynein motor region" evidence="14">
    <location>
        <begin position="348"/>
        <end position="674"/>
    </location>
</feature>
<dbReference type="Gene3D" id="1.20.58.1120">
    <property type="match status" value="1"/>
</dbReference>
<proteinExistence type="predicted"/>
<dbReference type="GO" id="GO:0005524">
    <property type="term" value="F:ATP binding"/>
    <property type="evidence" value="ECO:0007669"/>
    <property type="project" value="UniProtKB-KW"/>
</dbReference>
<keyword evidence="5" id="KW-0067">ATP-binding</keyword>
<dbReference type="Gene3D" id="3.40.50.300">
    <property type="entry name" value="P-loop containing nucleotide triphosphate hydrolases"/>
    <property type="match status" value="4"/>
</dbReference>
<keyword evidence="2" id="KW-0963">Cytoplasm</keyword>
<evidence type="ECO:0000259" key="14">
    <source>
        <dbReference type="Pfam" id="PF12774"/>
    </source>
</evidence>
<keyword evidence="9" id="KW-0505">Motor protein</keyword>
<evidence type="ECO:0000256" key="4">
    <source>
        <dbReference type="ARBA" id="ARBA00022741"/>
    </source>
</evidence>
<dbReference type="PANTHER" id="PTHR45703">
    <property type="entry name" value="DYNEIN HEAVY CHAIN"/>
    <property type="match status" value="1"/>
</dbReference>
<keyword evidence="8" id="KW-0969">Cilium</keyword>
<evidence type="ECO:0000256" key="11">
    <source>
        <dbReference type="ARBA" id="ARBA00023273"/>
    </source>
</evidence>
<keyword evidence="6" id="KW-0243">Dynein</keyword>
<keyword evidence="7 12" id="KW-0175">Coiled coil</keyword>
<evidence type="ECO:0000256" key="12">
    <source>
        <dbReference type="SAM" id="Coils"/>
    </source>
</evidence>
<dbReference type="GO" id="GO:0045505">
    <property type="term" value="F:dynein intermediate chain binding"/>
    <property type="evidence" value="ECO:0007669"/>
    <property type="project" value="InterPro"/>
</dbReference>
<dbReference type="Gene3D" id="1.20.920.30">
    <property type="match status" value="1"/>
</dbReference>
<evidence type="ECO:0000259" key="13">
    <source>
        <dbReference type="Pfam" id="PF08393"/>
    </source>
</evidence>
<dbReference type="AlphaFoldDB" id="A0AAV4HY97"/>
<dbReference type="EMBL" id="BMAT01009212">
    <property type="protein sequence ID" value="GFS01676.1"/>
    <property type="molecule type" value="Genomic_DNA"/>
</dbReference>
<dbReference type="GO" id="GO:0005930">
    <property type="term" value="C:axoneme"/>
    <property type="evidence" value="ECO:0007669"/>
    <property type="project" value="UniProtKB-SubCell"/>
</dbReference>
<evidence type="ECO:0000256" key="5">
    <source>
        <dbReference type="ARBA" id="ARBA00022840"/>
    </source>
</evidence>
<dbReference type="FunFam" id="1.10.8.710:FF:000004">
    <property type="entry name" value="Dynein axonemal heavy chain 6"/>
    <property type="match status" value="1"/>
</dbReference>
<comment type="subcellular location">
    <subcellularLocation>
        <location evidence="1">Cytoplasm</location>
        <location evidence="1">Cytoskeleton</location>
        <location evidence="1">Cilium axoneme</location>
    </subcellularLocation>
</comment>
<feature type="domain" description="Dynein heavy chain linker" evidence="13">
    <location>
        <begin position="1"/>
        <end position="236"/>
    </location>
</feature>
<dbReference type="InterPro" id="IPR013602">
    <property type="entry name" value="Dynein_heavy_linker"/>
</dbReference>
<dbReference type="Pfam" id="PF17852">
    <property type="entry name" value="Dynein_AAA_lid"/>
    <property type="match status" value="1"/>
</dbReference>
<sequence>MVEEWETIVFNLIQYRDSGINILASVDDIQTVLDDQIVKTQTMRGSPFIKPFEKEIKEWEEKLMHTQEAIDEWLKVQAQWLYLEPIFSSEDIMQQMPEEGRLFQMVDRNWKDIMKSTTRDPRVLIACNVQGLLEKLVDSNGLLDKINKGLNAYLEKKRLFFPRFFFLSNDEMLEILSETKDPTRVQPHLKKCFEGIAKLKFDKALDIHAMFSSEGEKIDLSQAYPQTPRTEWVKVWPGQVVLCASQAFWTREVHDVIPGGPQGLREYYEKLQLQMKDIVALVRGKLTKQQRITLGALVVIDVHARDVILEMADKGVSTENDFNWLAQLRYYWEESKMLVRITNATVNYCNEYLGNSGRLVITPLTDRCYRTLVGAFHLNLNGAPEGPAGTGKTETTKDLAKAIAVQCVVFNCSDGLDYIAMGKFFKGLASSGAWACFDEFNRIDLEVLSVVAQQILCIIRAVQGKVQTFLFEGTELELNPNCYVCITMNPGYAGRSELPDNLKVLFRTVAMMVPDYAMIAEISLYSFGFLDARSLAVKIVTTYRLCSEQLSSQYHYDYGMRAVKAVLSAAGNLKLKFPDEAEDILLLRSIIDVNLPKFLSHDIPLFSGIISDLFPGLELPEADYKVFLDAMTRISDKKNLQFVKFFKEKIIQTYEMMIVRHGFMLVGEPFGGKTKVLETLQEGMTLLNNEGEEEYEKVITRIINPKSITMGQLFGQFDPVSHEWTDGVVANTFREFASTDTPDRKWVIFDGPIDALWIENMNTVLDDNKKLCLMSGEIIQMSNPMSLIFETMDLSQASPATVSRCGMVYLEPTTLGWRPLVKSWLHEFPKVVGEEALEMLQALLEWLVDPCLEFIRKNCREYVQGSAANQTKSLMYIIDMLMHDGVTAEDAEDNKHLRHWLLAAVLFAIPWSIGGCIDVDSRTKFDKFFRELLGGKFEDMPVPKEVGKLDNLMPPEHPVYDYFYEQKARGQWNHWNVLLRGSESKTTKIREMLVPTMDTARYTYIMDLCIKHNRPLQLVGPTGTGKSAYVQQKLMNELPQDKFLATFVNFSAQTSANMTQDTTKITLQDIQFITAMGPPGGGRNTITLRFMRHFNIISMNPFNDESMNKIFTTLISTYLRVNCSIAF</sequence>
<dbReference type="PANTHER" id="PTHR45703:SF1">
    <property type="entry name" value="DYNEINS HEAVY CHAIN"/>
    <property type="match status" value="1"/>
</dbReference>
<organism evidence="16 17">
    <name type="scientific">Elysia marginata</name>
    <dbReference type="NCBI Taxonomy" id="1093978"/>
    <lineage>
        <taxon>Eukaryota</taxon>
        <taxon>Metazoa</taxon>
        <taxon>Spiralia</taxon>
        <taxon>Lophotrochozoa</taxon>
        <taxon>Mollusca</taxon>
        <taxon>Gastropoda</taxon>
        <taxon>Heterobranchia</taxon>
        <taxon>Euthyneura</taxon>
        <taxon>Panpulmonata</taxon>
        <taxon>Sacoglossa</taxon>
        <taxon>Placobranchoidea</taxon>
        <taxon>Plakobranchidae</taxon>
        <taxon>Elysia</taxon>
    </lineage>
</organism>
<dbReference type="Gene3D" id="1.10.8.710">
    <property type="match status" value="1"/>
</dbReference>
<evidence type="ECO:0000313" key="16">
    <source>
        <dbReference type="EMBL" id="GFS01676.1"/>
    </source>
</evidence>
<dbReference type="SUPFAM" id="SSF52540">
    <property type="entry name" value="P-loop containing nucleoside triphosphate hydrolases"/>
    <property type="match status" value="3"/>
</dbReference>
<dbReference type="GO" id="GO:0005874">
    <property type="term" value="C:microtubule"/>
    <property type="evidence" value="ECO:0007669"/>
    <property type="project" value="UniProtKB-KW"/>
</dbReference>
<dbReference type="Gene3D" id="1.20.140.100">
    <property type="entry name" value="Dynein heavy chain, N-terminal domain 2"/>
    <property type="match status" value="1"/>
</dbReference>
<dbReference type="InterPro" id="IPR026983">
    <property type="entry name" value="DHC"/>
</dbReference>
<dbReference type="FunFam" id="3.40.50.300:FF:000044">
    <property type="entry name" value="Dynein heavy chain 5, axonemal"/>
    <property type="match status" value="1"/>
</dbReference>
<dbReference type="Pfam" id="PF12775">
    <property type="entry name" value="AAA_7"/>
    <property type="match status" value="1"/>
</dbReference>
<evidence type="ECO:0000256" key="3">
    <source>
        <dbReference type="ARBA" id="ARBA00022701"/>
    </source>
</evidence>
<gene>
    <name evidence="16" type="ORF">ElyMa_004587800</name>
</gene>
<dbReference type="FunFam" id="3.40.50.300:FF:001328">
    <property type="entry name" value="Dynein heavy chain 6, axonemal"/>
    <property type="match status" value="1"/>
</dbReference>
<dbReference type="InterPro" id="IPR042222">
    <property type="entry name" value="Dynein_2_N"/>
</dbReference>
<keyword evidence="3" id="KW-0493">Microtubule</keyword>
<evidence type="ECO:0000256" key="10">
    <source>
        <dbReference type="ARBA" id="ARBA00023212"/>
    </source>
</evidence>